<organism evidence="1 2">
    <name type="scientific">Chloebia gouldiae</name>
    <name type="common">Gouldian finch</name>
    <name type="synonym">Erythrura gouldiae</name>
    <dbReference type="NCBI Taxonomy" id="44316"/>
    <lineage>
        <taxon>Eukaryota</taxon>
        <taxon>Metazoa</taxon>
        <taxon>Chordata</taxon>
        <taxon>Craniata</taxon>
        <taxon>Vertebrata</taxon>
        <taxon>Euteleostomi</taxon>
        <taxon>Archelosauria</taxon>
        <taxon>Archosauria</taxon>
        <taxon>Dinosauria</taxon>
        <taxon>Saurischia</taxon>
        <taxon>Theropoda</taxon>
        <taxon>Coelurosauria</taxon>
        <taxon>Aves</taxon>
        <taxon>Neognathae</taxon>
        <taxon>Neoaves</taxon>
        <taxon>Telluraves</taxon>
        <taxon>Australaves</taxon>
        <taxon>Passeriformes</taxon>
        <taxon>Passeroidea</taxon>
        <taxon>Passeridae</taxon>
        <taxon>Chloebia</taxon>
    </lineage>
</organism>
<keyword evidence="2" id="KW-1185">Reference proteome</keyword>
<sequence length="156" mass="17484">MGMFSAQCSEGAGVVEYLGAVFTDLLRSPNEPLALCLVFQLCDKDLESLKVAKYPQLSQFNHYYKLWIPKQSQEPVLENHKEVSKEPAVALASVFATVLKGAWERGSSTLVEDGVQTKWRDLASWLPPEQLLSGVKHVLLYLRSTVENFSRVRATL</sequence>
<comment type="caution">
    <text evidence="1">The sequence shown here is derived from an EMBL/GenBank/DDBJ whole genome shotgun (WGS) entry which is preliminary data.</text>
</comment>
<evidence type="ECO:0000313" key="1">
    <source>
        <dbReference type="EMBL" id="RLV63101.1"/>
    </source>
</evidence>
<gene>
    <name evidence="1" type="ORF">DV515_00018617</name>
</gene>
<dbReference type="AlphaFoldDB" id="A0A3L8Q6Z8"/>
<accession>A0A3L8Q6Z8</accession>
<protein>
    <submittedName>
        <fullName evidence="1">Uncharacterized protein</fullName>
    </submittedName>
</protein>
<reference evidence="1 2" key="1">
    <citation type="journal article" date="2018" name="Proc. R. Soc. B">
        <title>A non-coding region near Follistatin controls head colour polymorphism in the Gouldian finch.</title>
        <authorList>
            <person name="Toomey M.B."/>
            <person name="Marques C.I."/>
            <person name="Andrade P."/>
            <person name="Araujo P.M."/>
            <person name="Sabatino S."/>
            <person name="Gazda M.A."/>
            <person name="Afonso S."/>
            <person name="Lopes R.J."/>
            <person name="Corbo J.C."/>
            <person name="Carneiro M."/>
        </authorList>
    </citation>
    <scope>NUCLEOTIDE SEQUENCE [LARGE SCALE GENOMIC DNA]</scope>
    <source>
        <strain evidence="1">Red01</strain>
        <tissue evidence="1">Muscle</tissue>
    </source>
</reference>
<dbReference type="OrthoDB" id="9909251at2759"/>
<name>A0A3L8Q6Z8_CHLGU</name>
<evidence type="ECO:0000313" key="2">
    <source>
        <dbReference type="Proteomes" id="UP000276834"/>
    </source>
</evidence>
<dbReference type="Proteomes" id="UP000276834">
    <property type="component" value="Unassembled WGS sequence"/>
</dbReference>
<proteinExistence type="predicted"/>
<dbReference type="EMBL" id="QUSF01003899">
    <property type="protein sequence ID" value="RLV63101.1"/>
    <property type="molecule type" value="Genomic_DNA"/>
</dbReference>